<sequence length="11" mass="1197">MTSLCFLVLIG</sequence>
<organism evidence="1">
    <name type="scientific">Rhizophora mucronata</name>
    <name type="common">Asiatic mangrove</name>
    <dbReference type="NCBI Taxonomy" id="61149"/>
    <lineage>
        <taxon>Eukaryota</taxon>
        <taxon>Viridiplantae</taxon>
        <taxon>Streptophyta</taxon>
        <taxon>Embryophyta</taxon>
        <taxon>Tracheophyta</taxon>
        <taxon>Spermatophyta</taxon>
        <taxon>Magnoliopsida</taxon>
        <taxon>eudicotyledons</taxon>
        <taxon>Gunneridae</taxon>
        <taxon>Pentapetalae</taxon>
        <taxon>rosids</taxon>
        <taxon>fabids</taxon>
        <taxon>Malpighiales</taxon>
        <taxon>Rhizophoraceae</taxon>
        <taxon>Rhizophora</taxon>
    </lineage>
</organism>
<proteinExistence type="predicted"/>
<evidence type="ECO:0000313" key="1">
    <source>
        <dbReference type="EMBL" id="MBX73253.1"/>
    </source>
</evidence>
<accession>A0A2P2R1W8</accession>
<dbReference type="EMBL" id="GGEC01092769">
    <property type="protein sequence ID" value="MBX73253.1"/>
    <property type="molecule type" value="Transcribed_RNA"/>
</dbReference>
<reference evidence="1" key="1">
    <citation type="submission" date="2018-02" db="EMBL/GenBank/DDBJ databases">
        <title>Rhizophora mucronata_Transcriptome.</title>
        <authorList>
            <person name="Meera S.P."/>
            <person name="Sreeshan A."/>
            <person name="Augustine A."/>
        </authorList>
    </citation>
    <scope>NUCLEOTIDE SEQUENCE</scope>
    <source>
        <tissue evidence="1">Leaf</tissue>
    </source>
</reference>
<protein>
    <submittedName>
        <fullName evidence="1">Uncharacterized protein</fullName>
    </submittedName>
</protein>
<name>A0A2P2R1W8_RHIMU</name>